<accession>A0A4E0R6Y4</accession>
<evidence type="ECO:0000256" key="14">
    <source>
        <dbReference type="SAM" id="Coils"/>
    </source>
</evidence>
<feature type="compositionally biased region" description="Basic residues" evidence="15">
    <location>
        <begin position="1484"/>
        <end position="1497"/>
    </location>
</feature>
<reference evidence="17" key="1">
    <citation type="submission" date="2019-03" db="EMBL/GenBank/DDBJ databases">
        <title>Improved annotation for the trematode Fasciola hepatica.</title>
        <authorList>
            <person name="Choi Y.-J."/>
            <person name="Martin J."/>
            <person name="Mitreva M."/>
        </authorList>
    </citation>
    <scope>NUCLEOTIDE SEQUENCE [LARGE SCALE GENOMIC DNA]</scope>
</reference>
<dbReference type="SMART" id="SM00220">
    <property type="entry name" value="S_TKc"/>
    <property type="match status" value="1"/>
</dbReference>
<evidence type="ECO:0000256" key="15">
    <source>
        <dbReference type="SAM" id="MobiDB-lite"/>
    </source>
</evidence>
<evidence type="ECO:0000313" key="18">
    <source>
        <dbReference type="Proteomes" id="UP000230066"/>
    </source>
</evidence>
<dbReference type="Gene3D" id="3.30.200.20">
    <property type="entry name" value="Phosphorylase Kinase, domain 1"/>
    <property type="match status" value="1"/>
</dbReference>
<feature type="region of interest" description="Disordered" evidence="15">
    <location>
        <begin position="1226"/>
        <end position="1264"/>
    </location>
</feature>
<keyword evidence="6" id="KW-0479">Metal-binding</keyword>
<feature type="binding site" evidence="13">
    <location>
        <position position="36"/>
    </location>
    <ligand>
        <name>ATP</name>
        <dbReference type="ChEBI" id="CHEBI:30616"/>
    </ligand>
</feature>
<dbReference type="EC" id="2.7.11.1" evidence="3"/>
<evidence type="ECO:0000256" key="3">
    <source>
        <dbReference type="ARBA" id="ARBA00012513"/>
    </source>
</evidence>
<dbReference type="InterPro" id="IPR011009">
    <property type="entry name" value="Kinase-like_dom_sf"/>
</dbReference>
<organism evidence="17 18">
    <name type="scientific">Fasciola hepatica</name>
    <name type="common">Liver fluke</name>
    <dbReference type="NCBI Taxonomy" id="6192"/>
    <lineage>
        <taxon>Eukaryota</taxon>
        <taxon>Metazoa</taxon>
        <taxon>Spiralia</taxon>
        <taxon>Lophotrochozoa</taxon>
        <taxon>Platyhelminthes</taxon>
        <taxon>Trematoda</taxon>
        <taxon>Digenea</taxon>
        <taxon>Plagiorchiida</taxon>
        <taxon>Echinostomata</taxon>
        <taxon>Echinostomatoidea</taxon>
        <taxon>Fasciolidae</taxon>
        <taxon>Fasciola</taxon>
    </lineage>
</organism>
<dbReference type="PANTHER" id="PTHR44899:SF3">
    <property type="entry name" value="SERINE_THREONINE-PROTEIN KINASE NEK1"/>
    <property type="match status" value="1"/>
</dbReference>
<dbReference type="Pfam" id="PF00069">
    <property type="entry name" value="Pkinase"/>
    <property type="match status" value="1"/>
</dbReference>
<protein>
    <recommendedName>
        <fullName evidence="3">non-specific serine/threonine protein kinase</fullName>
        <ecNumber evidence="3">2.7.11.1</ecNumber>
    </recommendedName>
</protein>
<feature type="compositionally biased region" description="Polar residues" evidence="15">
    <location>
        <begin position="287"/>
        <end position="306"/>
    </location>
</feature>
<evidence type="ECO:0000256" key="2">
    <source>
        <dbReference type="ARBA" id="ARBA00010886"/>
    </source>
</evidence>
<feature type="compositionally biased region" description="Low complexity" evidence="15">
    <location>
        <begin position="777"/>
        <end position="789"/>
    </location>
</feature>
<evidence type="ECO:0000313" key="17">
    <source>
        <dbReference type="EMBL" id="THD21361.1"/>
    </source>
</evidence>
<evidence type="ECO:0000256" key="1">
    <source>
        <dbReference type="ARBA" id="ARBA00001946"/>
    </source>
</evidence>
<dbReference type="Gene3D" id="1.10.510.10">
    <property type="entry name" value="Transferase(Phosphotransferase) domain 1"/>
    <property type="match status" value="1"/>
</dbReference>
<feature type="region of interest" description="Disordered" evidence="15">
    <location>
        <begin position="874"/>
        <end position="922"/>
    </location>
</feature>
<feature type="region of interest" description="Disordered" evidence="15">
    <location>
        <begin position="990"/>
        <end position="1059"/>
    </location>
</feature>
<dbReference type="InterPro" id="IPR017441">
    <property type="entry name" value="Protein_kinase_ATP_BS"/>
</dbReference>
<dbReference type="PANTHER" id="PTHR44899">
    <property type="entry name" value="CAMK FAMILY PROTEIN KINASE"/>
    <property type="match status" value="1"/>
</dbReference>
<dbReference type="Proteomes" id="UP000230066">
    <property type="component" value="Unassembled WGS sequence"/>
</dbReference>
<dbReference type="InterPro" id="IPR051131">
    <property type="entry name" value="NEK_Ser/Thr_kinase_NIMA"/>
</dbReference>
<evidence type="ECO:0000256" key="5">
    <source>
        <dbReference type="ARBA" id="ARBA00022679"/>
    </source>
</evidence>
<keyword evidence="5" id="KW-0808">Transferase</keyword>
<feature type="compositionally biased region" description="Acidic residues" evidence="15">
    <location>
        <begin position="1419"/>
        <end position="1468"/>
    </location>
</feature>
<feature type="region of interest" description="Disordered" evidence="15">
    <location>
        <begin position="1416"/>
        <end position="1508"/>
    </location>
</feature>
<sequence>MRDIDSYEQVRNIGEGAFGKAILVRCKKQNVHRVVKEINISKMSPKEREEARKEVAVLSKMNHPNIVRYCDSFEDCGSLYIVMEYCDQGDLYHKISAQKGVLMPESQILDYFTQISLALKHIHDRMILHRDIKTQNIFLTSDGKLKLGDFGIAKVLNHTLDLARTCIGTPYYLSPEICESKPYNHKSDIWALGCVLYEMSTLKHAFEAGNMKNLVLKIIRGTYPPVSAKYSYELRCLISQLFRRNPRERPCISTILRKPFIARRIHRFLTEEQVAEEFSHTVLHRANSQSKVNGSNDPHSSGTPISSGCKRSIFSPCSRPSKVGVIKKSKPTEVPAIKRATRSNRPDSASPAPHRGVANSTPSSANSNTDQEQKKKVENCLAEFSRRRQKELFERRQMEARNRAKELGWRSILEIRPAKIEPQPIAAAPSMDPTLNPVADKPMKPAPTPVPFSPVGVSAAQPPMAVGKPSSVMVVADAFNKYKCELERMRAEAMVRECRFQLNPRGVEKPTPMIRCNLFGDLFSPRPGLPGPGNPILLEYVKSDQRDAISSQQNNHCHLGKVDLKLNDEISKRPSAKQAILPGSAVKRAQLVEEFLMVRREAARNRARGAGYLMGVAAALGCSPRPLDQLEDPLAKREREMKMLDERRKKIEELKHKAEERAKLIRGQWELRFRRDSSDYDTSERSTDKSEIRLVGCPPAGMPKKNLAHNNVQESVESGMGSGAEATPTPSISMVLKKLDGTPTNAPTPVPNSHSVQDRGQPVPTAFQSVTEDEDQSTTSSITIDDDSVSSSMDVYSSKQCMAIRKTKNRILRRLNAKSTVTRIRWEQNVNAASNGVGHVVNAIHDNHSPLGPAKQNRWLGNCVNILTKRTLESTGSSTETTLAEDSPSSQNRETIPPAEVSPSGVNLDRPTPRSHWVDPSDTALRNLSEGTDALGCAENTRIRMGGIAFDAALNTIELPRQKVRTEEENQSVPVRRAWQAFIPCETQETKEFRPLKAGDDELRPDTDAESSASPLSLATPGPSGPGGPNVTLPSACIPDESTSPKYFGSSSSQSPYGGSKLIRMGTYRLEQPQIFCAPNITPASLLLEKVDFVETVNLKNALGNDQPEAPTDTVPSAVASSSVDELEQPLQRSKLLRTTSLPDVSRLPCLAENSFRLTDEIREQDYHANVDESITVAPSLRQEDSLDVNCASRCGHMQIKKLHESRTSSDDEIELVRQSMLRVMMSSSGRASNESRSHSVSPRPVSPQPNQDVSAGEKTPGIRRTETTMTFTCHSTGVWGSAETTAGLNESHGRRRFHSESSYISMSETFEITRRVASLDFKQLTAQFGPFLEKTALVATDSPVAGVDCELSLERDTTSHPTQLDPIYSDCPSDQDYTDNEHNTDEDLSEELEEDSDLDDDISARLLRHKHRLTQVTEVEEEEEELSCTDDSDMDDDDDGGGDDDGDDDDEEEEDDDGQNDEDEYDEHSDFVPDQSKTDHSKTRGICRGLRKRKHASPTSDHHNSRYKMDDMHNRELSMKWDGLQTENRFFRLEKMRADLEQDLGVEPLLRAYNIIQALQEDEDEDVTASERAIVSLLGEEKAIKYYERILQLVLADGAFMDDV</sequence>
<dbReference type="GO" id="GO:0004674">
    <property type="term" value="F:protein serine/threonine kinase activity"/>
    <property type="evidence" value="ECO:0007669"/>
    <property type="project" value="UniProtKB-KW"/>
</dbReference>
<feature type="region of interest" description="Disordered" evidence="15">
    <location>
        <begin position="1103"/>
        <end position="1122"/>
    </location>
</feature>
<evidence type="ECO:0000256" key="10">
    <source>
        <dbReference type="ARBA" id="ARBA00022842"/>
    </source>
</evidence>
<dbReference type="FunFam" id="3.30.200.20:FF:000097">
    <property type="entry name" value="Probable serine/threonine-protein kinase nek1"/>
    <property type="match status" value="1"/>
</dbReference>
<feature type="compositionally biased region" description="Low complexity" evidence="15">
    <location>
        <begin position="1227"/>
        <end position="1244"/>
    </location>
</feature>
<feature type="region of interest" description="Disordered" evidence="15">
    <location>
        <begin position="1356"/>
        <end position="1399"/>
    </location>
</feature>
<feature type="compositionally biased region" description="Low complexity" evidence="15">
    <location>
        <begin position="358"/>
        <end position="369"/>
    </location>
</feature>
<feature type="compositionally biased region" description="Acidic residues" evidence="15">
    <location>
        <begin position="1387"/>
        <end position="1399"/>
    </location>
</feature>
<dbReference type="InterPro" id="IPR008271">
    <property type="entry name" value="Ser/Thr_kinase_AS"/>
</dbReference>
<feature type="compositionally biased region" description="Basic and acidic residues" evidence="15">
    <location>
        <begin position="990"/>
        <end position="1007"/>
    </location>
</feature>
<dbReference type="PROSITE" id="PS50011">
    <property type="entry name" value="PROTEIN_KINASE_DOM"/>
    <property type="match status" value="1"/>
</dbReference>
<feature type="region of interest" description="Disordered" evidence="15">
    <location>
        <begin position="738"/>
        <end position="789"/>
    </location>
</feature>
<keyword evidence="18" id="KW-1185">Reference proteome</keyword>
<dbReference type="GO" id="GO:0005524">
    <property type="term" value="F:ATP binding"/>
    <property type="evidence" value="ECO:0007669"/>
    <property type="project" value="UniProtKB-UniRule"/>
</dbReference>
<gene>
    <name evidence="17" type="ORF">D915_008022</name>
</gene>
<feature type="region of interest" description="Disordered" evidence="15">
    <location>
        <begin position="676"/>
        <end position="706"/>
    </location>
</feature>
<feature type="coiled-coil region" evidence="14">
    <location>
        <begin position="634"/>
        <end position="668"/>
    </location>
</feature>
<name>A0A4E0R6Y4_FASHE</name>
<keyword evidence="10" id="KW-0460">Magnesium</keyword>
<dbReference type="InterPro" id="IPR000719">
    <property type="entry name" value="Prot_kinase_dom"/>
</dbReference>
<evidence type="ECO:0000256" key="8">
    <source>
        <dbReference type="ARBA" id="ARBA00022777"/>
    </source>
</evidence>
<comment type="similarity">
    <text evidence="2">Belongs to the protein kinase superfamily. NEK Ser/Thr protein kinase family. NIMA subfamily.</text>
</comment>
<proteinExistence type="inferred from homology"/>
<evidence type="ECO:0000256" key="7">
    <source>
        <dbReference type="ARBA" id="ARBA00022741"/>
    </source>
</evidence>
<feature type="compositionally biased region" description="Basic and acidic residues" evidence="15">
    <location>
        <begin position="676"/>
        <end position="692"/>
    </location>
</feature>
<evidence type="ECO:0000259" key="16">
    <source>
        <dbReference type="PROSITE" id="PS50011"/>
    </source>
</evidence>
<dbReference type="PROSITE" id="PS00107">
    <property type="entry name" value="PROTEIN_KINASE_ATP"/>
    <property type="match status" value="1"/>
</dbReference>
<comment type="catalytic activity">
    <reaction evidence="12">
        <text>L-seryl-[protein] + ATP = O-phospho-L-seryl-[protein] + ADP + H(+)</text>
        <dbReference type="Rhea" id="RHEA:17989"/>
        <dbReference type="Rhea" id="RHEA-COMP:9863"/>
        <dbReference type="Rhea" id="RHEA-COMP:11604"/>
        <dbReference type="ChEBI" id="CHEBI:15378"/>
        <dbReference type="ChEBI" id="CHEBI:29999"/>
        <dbReference type="ChEBI" id="CHEBI:30616"/>
        <dbReference type="ChEBI" id="CHEBI:83421"/>
        <dbReference type="ChEBI" id="CHEBI:456216"/>
        <dbReference type="EC" id="2.7.11.1"/>
    </reaction>
</comment>
<feature type="compositionally biased region" description="Low complexity" evidence="15">
    <location>
        <begin position="1044"/>
        <end position="1059"/>
    </location>
</feature>
<evidence type="ECO:0000256" key="4">
    <source>
        <dbReference type="ARBA" id="ARBA00022527"/>
    </source>
</evidence>
<evidence type="ECO:0000256" key="9">
    <source>
        <dbReference type="ARBA" id="ARBA00022840"/>
    </source>
</evidence>
<evidence type="ECO:0000256" key="6">
    <source>
        <dbReference type="ARBA" id="ARBA00022723"/>
    </source>
</evidence>
<keyword evidence="7 13" id="KW-0547">Nucleotide-binding</keyword>
<dbReference type="GO" id="GO:0046872">
    <property type="term" value="F:metal ion binding"/>
    <property type="evidence" value="ECO:0007669"/>
    <property type="project" value="UniProtKB-KW"/>
</dbReference>
<feature type="domain" description="Protein kinase" evidence="16">
    <location>
        <begin position="7"/>
        <end position="261"/>
    </location>
</feature>
<feature type="compositionally biased region" description="Basic and acidic residues" evidence="15">
    <location>
        <begin position="1469"/>
        <end position="1483"/>
    </location>
</feature>
<feature type="compositionally biased region" description="Polar residues" evidence="15">
    <location>
        <begin position="742"/>
        <end position="755"/>
    </location>
</feature>
<dbReference type="PROSITE" id="PS00108">
    <property type="entry name" value="PROTEIN_KINASE_ST"/>
    <property type="match status" value="1"/>
</dbReference>
<dbReference type="FunFam" id="1.10.510.10:FF:000172">
    <property type="entry name" value="serine/threonine-protein kinase Nek1 isoform X1"/>
    <property type="match status" value="1"/>
</dbReference>
<comment type="caution">
    <text evidence="17">The sequence shown here is derived from an EMBL/GenBank/DDBJ whole genome shotgun (WGS) entry which is preliminary data.</text>
</comment>
<keyword evidence="4" id="KW-0723">Serine/threonine-protein kinase</keyword>
<comment type="catalytic activity">
    <reaction evidence="11">
        <text>L-threonyl-[protein] + ATP = O-phospho-L-threonyl-[protein] + ADP + H(+)</text>
        <dbReference type="Rhea" id="RHEA:46608"/>
        <dbReference type="Rhea" id="RHEA-COMP:11060"/>
        <dbReference type="Rhea" id="RHEA-COMP:11605"/>
        <dbReference type="ChEBI" id="CHEBI:15378"/>
        <dbReference type="ChEBI" id="CHEBI:30013"/>
        <dbReference type="ChEBI" id="CHEBI:30616"/>
        <dbReference type="ChEBI" id="CHEBI:61977"/>
        <dbReference type="ChEBI" id="CHEBI:456216"/>
        <dbReference type="EC" id="2.7.11.1"/>
    </reaction>
</comment>
<comment type="cofactor">
    <cofactor evidence="1">
        <name>Mg(2+)</name>
        <dbReference type="ChEBI" id="CHEBI:18420"/>
    </cofactor>
</comment>
<dbReference type="SUPFAM" id="SSF56112">
    <property type="entry name" value="Protein kinase-like (PK-like)"/>
    <property type="match status" value="1"/>
</dbReference>
<keyword evidence="8" id="KW-0418">Kinase</keyword>
<feature type="region of interest" description="Disordered" evidence="15">
    <location>
        <begin position="287"/>
        <end position="376"/>
    </location>
</feature>
<evidence type="ECO:0000256" key="13">
    <source>
        <dbReference type="PROSITE-ProRule" id="PRU10141"/>
    </source>
</evidence>
<evidence type="ECO:0000256" key="12">
    <source>
        <dbReference type="ARBA" id="ARBA00048679"/>
    </source>
</evidence>
<keyword evidence="14" id="KW-0175">Coiled coil</keyword>
<keyword evidence="9 13" id="KW-0067">ATP-binding</keyword>
<dbReference type="EMBL" id="JXXN02003615">
    <property type="protein sequence ID" value="THD21361.1"/>
    <property type="molecule type" value="Genomic_DNA"/>
</dbReference>
<evidence type="ECO:0000256" key="11">
    <source>
        <dbReference type="ARBA" id="ARBA00047899"/>
    </source>
</evidence>